<feature type="transmembrane region" description="Helical" evidence="1">
    <location>
        <begin position="20"/>
        <end position="40"/>
    </location>
</feature>
<evidence type="ECO:0000313" key="3">
    <source>
        <dbReference type="Proteomes" id="UP000033562"/>
    </source>
</evidence>
<evidence type="ECO:0000256" key="1">
    <source>
        <dbReference type="SAM" id="Phobius"/>
    </source>
</evidence>
<keyword evidence="3" id="KW-1185">Reference proteome</keyword>
<protein>
    <submittedName>
        <fullName evidence="2">Uncharacterized protein</fullName>
    </submittedName>
</protein>
<keyword evidence="1" id="KW-1133">Transmembrane helix</keyword>
<keyword evidence="1" id="KW-0812">Transmembrane</keyword>
<organism evidence="2 3">
    <name type="scientific">Candidatus Neoehrlichia procyonis str. RAC413</name>
    <dbReference type="NCBI Taxonomy" id="1359163"/>
    <lineage>
        <taxon>Bacteria</taxon>
        <taxon>Pseudomonadati</taxon>
        <taxon>Pseudomonadota</taxon>
        <taxon>Alphaproteobacteria</taxon>
        <taxon>Rickettsiales</taxon>
        <taxon>Anaplasmataceae</taxon>
        <taxon>Candidatus Neoehrlichia</taxon>
    </lineage>
</organism>
<evidence type="ECO:0000313" key="2">
    <source>
        <dbReference type="EMBL" id="KJV69083.1"/>
    </source>
</evidence>
<name>A0A0F3NM08_9RICK</name>
<dbReference type="AlphaFoldDB" id="A0A0F3NM08"/>
<dbReference type="EMBL" id="LANX01000001">
    <property type="protein sequence ID" value="KJV69083.1"/>
    <property type="molecule type" value="Genomic_DNA"/>
</dbReference>
<keyword evidence="1" id="KW-0472">Membrane</keyword>
<comment type="caution">
    <text evidence="2">The sequence shown here is derived from an EMBL/GenBank/DDBJ whole genome shotgun (WGS) entry which is preliminary data.</text>
</comment>
<dbReference type="Proteomes" id="UP000033562">
    <property type="component" value="Unassembled WGS sequence"/>
</dbReference>
<accession>A0A0F3NM08</accession>
<proteinExistence type="predicted"/>
<reference evidence="2 3" key="1">
    <citation type="submission" date="2015-02" db="EMBL/GenBank/DDBJ databases">
        <title>Genome Sequencing of Rickettsiales.</title>
        <authorList>
            <person name="Daugherty S.C."/>
            <person name="Su Q."/>
            <person name="Abolude K."/>
            <person name="Beier-Sexton M."/>
            <person name="Carlyon J.A."/>
            <person name="Carter R."/>
            <person name="Day N.P."/>
            <person name="Dumler S.J."/>
            <person name="Dyachenko V."/>
            <person name="Godinez A."/>
            <person name="Kurtti T.J."/>
            <person name="Lichay M."/>
            <person name="Mullins K.E."/>
            <person name="Ott S."/>
            <person name="Pappas-Brown V."/>
            <person name="Paris D.H."/>
            <person name="Patel P."/>
            <person name="Richards A.L."/>
            <person name="Sadzewicz L."/>
            <person name="Sears K."/>
            <person name="Seidman D."/>
            <person name="Sengamalay N."/>
            <person name="Stenos J."/>
            <person name="Tallon L.J."/>
            <person name="Vincent G."/>
            <person name="Fraser C.M."/>
            <person name="Munderloh U."/>
            <person name="Dunning-Hotopp J.C."/>
        </authorList>
    </citation>
    <scope>NUCLEOTIDE SEQUENCE [LARGE SCALE GENOMIC DNA]</scope>
    <source>
        <strain evidence="2 3">RAC413</strain>
    </source>
</reference>
<gene>
    <name evidence="2" type="ORF">NLO413_0459</name>
</gene>
<sequence length="41" mass="4757">MNSQFLAKIAIDNSYYIKSLEYTGATTIYSSYGILFMYIVY</sequence>